<accession>A0A161X2G0</accession>
<dbReference type="Gramene" id="KZN05195">
    <property type="protein sequence ID" value="KZN05195"/>
    <property type="gene ID" value="DCAR_006032"/>
</dbReference>
<gene>
    <name evidence="2" type="ORF">DCAR_0206785</name>
</gene>
<dbReference type="EMBL" id="CP093344">
    <property type="protein sequence ID" value="WOG87556.1"/>
    <property type="molecule type" value="Genomic_DNA"/>
</dbReference>
<feature type="compositionally biased region" description="Basic and acidic residues" evidence="1">
    <location>
        <begin position="208"/>
        <end position="219"/>
    </location>
</feature>
<dbReference type="AlphaFoldDB" id="A0A161X2G0"/>
<feature type="region of interest" description="Disordered" evidence="1">
    <location>
        <begin position="197"/>
        <end position="226"/>
    </location>
</feature>
<evidence type="ECO:0000256" key="1">
    <source>
        <dbReference type="SAM" id="MobiDB-lite"/>
    </source>
</evidence>
<dbReference type="OMA" id="YFSCSPL"/>
<evidence type="ECO:0000313" key="2">
    <source>
        <dbReference type="EMBL" id="WOG87556.1"/>
    </source>
</evidence>
<dbReference type="GO" id="GO:0008017">
    <property type="term" value="F:microtubule binding"/>
    <property type="evidence" value="ECO:0007669"/>
    <property type="project" value="InterPro"/>
</dbReference>
<proteinExistence type="predicted"/>
<name>A0A161X2G0_DAUCS</name>
<reference evidence="2" key="1">
    <citation type="journal article" date="2016" name="Nat. Genet.">
        <title>A high-quality carrot genome assembly provides new insights into carotenoid accumulation and asterid genome evolution.</title>
        <authorList>
            <person name="Iorizzo M."/>
            <person name="Ellison S."/>
            <person name="Senalik D."/>
            <person name="Zeng P."/>
            <person name="Satapoomin P."/>
            <person name="Huang J."/>
            <person name="Bowman M."/>
            <person name="Iovene M."/>
            <person name="Sanseverino W."/>
            <person name="Cavagnaro P."/>
            <person name="Yildiz M."/>
            <person name="Macko-Podgorni A."/>
            <person name="Moranska E."/>
            <person name="Grzebelus E."/>
            <person name="Grzebelus D."/>
            <person name="Ashrafi H."/>
            <person name="Zheng Z."/>
            <person name="Cheng S."/>
            <person name="Spooner D."/>
            <person name="Van Deynze A."/>
            <person name="Simon P."/>
        </authorList>
    </citation>
    <scope>NUCLEOTIDE SEQUENCE</scope>
    <source>
        <tissue evidence="2">Leaf</tissue>
    </source>
</reference>
<keyword evidence="3" id="KW-1185">Reference proteome</keyword>
<evidence type="ECO:0000313" key="3">
    <source>
        <dbReference type="Proteomes" id="UP000077755"/>
    </source>
</evidence>
<feature type="region of interest" description="Disordered" evidence="1">
    <location>
        <begin position="1029"/>
        <end position="1054"/>
    </location>
</feature>
<dbReference type="Proteomes" id="UP000077755">
    <property type="component" value="Chromosome 2"/>
</dbReference>
<dbReference type="InterPro" id="IPR045882">
    <property type="entry name" value="GPT1/2"/>
</dbReference>
<feature type="region of interest" description="Disordered" evidence="1">
    <location>
        <begin position="565"/>
        <end position="586"/>
    </location>
</feature>
<dbReference type="PANTHER" id="PTHR33737">
    <property type="entry name" value="OS05G0121800 PROTEIN"/>
    <property type="match status" value="1"/>
</dbReference>
<organism evidence="2 3">
    <name type="scientific">Daucus carota subsp. sativus</name>
    <name type="common">Carrot</name>
    <dbReference type="NCBI Taxonomy" id="79200"/>
    <lineage>
        <taxon>Eukaryota</taxon>
        <taxon>Viridiplantae</taxon>
        <taxon>Streptophyta</taxon>
        <taxon>Embryophyta</taxon>
        <taxon>Tracheophyta</taxon>
        <taxon>Spermatophyta</taxon>
        <taxon>Magnoliopsida</taxon>
        <taxon>eudicotyledons</taxon>
        <taxon>Gunneridae</taxon>
        <taxon>Pentapetalae</taxon>
        <taxon>asterids</taxon>
        <taxon>campanulids</taxon>
        <taxon>Apiales</taxon>
        <taxon>Apiaceae</taxon>
        <taxon>Apioideae</taxon>
        <taxon>Scandiceae</taxon>
        <taxon>Daucinae</taxon>
        <taxon>Daucus</taxon>
        <taxon>Daucus sect. Daucus</taxon>
    </lineage>
</organism>
<sequence length="1074" mass="118424">MEPDLPLLEISGEDDSLIQQTPTSLNDAVKVADSFFSLSPMQLPISPIKLFCRVIKYNCAESMENNVAPKRPSCLSPKAINKENMNFNKAEGPKLTPHQMKRRKRGYNLRKSLAWDKAFFTEEGVLDPDELSMISGTYGNSCGEALSAISEERTKSPYSSSKYRFVSENLQASSANKNINNGAMLLPRRNLVAAESKRPAHVHNTKSAKKDSHLPKIPDYKSGLHSLPRTSKISMLGTSQLKHNPTVITHKNLSLEGSCKIVKSTQNKEKSVSKCTQLPSKASVQPSKENMVNTSSEVNVLTNAQTSHSRKLTRISEPNQNTVIPSSTLLSGEGLNRPKEVAGLLPQRTSITVGNESQLQKMKPSGLRMPSPSLGYFGQNNTQPSNIPKCTAIGSRKFVRDFRAPHAPSNKSMDIPENSVSAQCSELGPSKAAMHKAIKSDLMVSNMKNVNITLVPDKSSESKRSKPDMHGDFVTEETVGRHGKQKYINDITDLLDTNIQITNNLKVLKSGTCEKSREDNHGRRISTHGNFTLTSEQFGEESNLSSLDTMFDPCFMNSVEAYRKDKDASTSTRKQAERGTEPNCTKITQHNPVPFCNDWLASVDGANEEHDEPFMQLPEPVKLFACDANQGSYVEIHSLGCDISKDTSSNMEDNDVKALSSCGTERKSNEFLCKSKHSGQENEATTIVHQLSDSTDLTGQLQDHNDIERKSSILMDNLELQSPCLRVECYQFNSQFYSKEFRGEKVNTSDEFVIQERSRGSKSERNCSEVIFALSPAQNQDAEFDITLLTEQPSLKAQFDLVEVSPAVDIQNCSTDTQFRHEVLPSDNTTSLNAHKPFLGEVCGSLVQCDQALKHESDESVAHSSRDNAIMECVADESWLDSTGEGKTVDVSQNDYSGRIVEESLMLRTSNNSEFANLESAHEDTNGIDNLSSKSCIQISHGQHMNIIATSEQFEEEQNLSTSGIVSDKCSGNSDNTYVNDSDATLSMKHSESGRKCNSLIVPQPDAVPFSDEWLAAIEAAGEDILTKKSGAVQNSPTDKSLPEPSPWSPVKRKINEIGPFDCTKCINTQPADL</sequence>
<feature type="compositionally biased region" description="Basic and acidic residues" evidence="1">
    <location>
        <begin position="565"/>
        <end position="580"/>
    </location>
</feature>
<reference evidence="2" key="2">
    <citation type="submission" date="2022-03" db="EMBL/GenBank/DDBJ databases">
        <title>Draft title - Genomic analysis of global carrot germplasm unveils the trajectory of domestication and the origin of high carotenoid orange carrot.</title>
        <authorList>
            <person name="Iorizzo M."/>
            <person name="Ellison S."/>
            <person name="Senalik D."/>
            <person name="Macko-Podgorni A."/>
            <person name="Grzebelus D."/>
            <person name="Bostan H."/>
            <person name="Rolling W."/>
            <person name="Curaba J."/>
            <person name="Simon P."/>
        </authorList>
    </citation>
    <scope>NUCLEOTIDE SEQUENCE</scope>
    <source>
        <tissue evidence="2">Leaf</tissue>
    </source>
</reference>
<protein>
    <submittedName>
        <fullName evidence="2">Uncharacterized protein</fullName>
    </submittedName>
</protein>
<dbReference type="PANTHER" id="PTHR33737:SF19">
    <property type="entry name" value="BNAA10G12980D PROTEIN"/>
    <property type="match status" value="1"/>
</dbReference>